<name>A0A1T4MIV0_PORCN</name>
<feature type="domain" description="Translocation and assembly module TamB C-terminal" evidence="7">
    <location>
        <begin position="1114"/>
        <end position="1509"/>
    </location>
</feature>
<dbReference type="GO" id="GO:0009306">
    <property type="term" value="P:protein secretion"/>
    <property type="evidence" value="ECO:0007669"/>
    <property type="project" value="InterPro"/>
</dbReference>
<evidence type="ECO:0000259" key="7">
    <source>
        <dbReference type="Pfam" id="PF04357"/>
    </source>
</evidence>
<dbReference type="GO" id="GO:0005886">
    <property type="term" value="C:plasma membrane"/>
    <property type="evidence" value="ECO:0007669"/>
    <property type="project" value="InterPro"/>
</dbReference>
<proteinExistence type="predicted"/>
<feature type="compositionally biased region" description="Low complexity" evidence="5">
    <location>
        <begin position="11"/>
        <end position="23"/>
    </location>
</feature>
<evidence type="ECO:0000256" key="1">
    <source>
        <dbReference type="ARBA" id="ARBA00004167"/>
    </source>
</evidence>
<evidence type="ECO:0000256" key="3">
    <source>
        <dbReference type="ARBA" id="ARBA00022989"/>
    </source>
</evidence>
<feature type="region of interest" description="Disordered" evidence="5">
    <location>
        <begin position="1543"/>
        <end position="1566"/>
    </location>
</feature>
<evidence type="ECO:0000256" key="5">
    <source>
        <dbReference type="SAM" id="MobiDB-lite"/>
    </source>
</evidence>
<sequence>MQKEERDIIDNNNEPTETVTETPAPKPRKRRRVLKWVIGVLVFILLLPVIVVGLLYVPPLQNWAIGLVSKQVSKATGWDVTVGRFHLGLPLSVEVGDVLALSAEGDTIAFVSKLEADVSVFSIANGIIPISKTALEGAKVDFMTTDSTFAVQGHVGELRANNASFNLKEQKLALSSLRLAHTEAYVFYGDTTKKEPKPKTEPTKLKIYLGKVDIEKVRGAFAMHPDTNIVDISLHKAKIANAEINLEKSLYKADNILIDGRVYKAGPEMEMLPMPWDLALDVHRVQYDSIYTLAQVQSATFMTADGWTVESLSADINKDETYMDIKNLDVRLMSSYLTGDARIPFAGWKPDSVGDMSVALNGLIYMRDLERFVPMDQEWPSQPIMLRLSGQGRMDQALRVRGDVRLQEVLALNVDGTLNEIMRDRRTAKVRIKASTGEVMETLALFGVANPSWRIPQDVTLDGYVEYSPQRMSTDTRIVTPRGVLTAEGFFSPRSKAYSANVTIADMDMRQFLPRDTIGLVRAHLVAEGRGTDVFSPSTVANVYFIIDSLEYMHTSLKDISLVSQLRDQQLFAALNSPNEALGVSAQVDATLMKKNLVASVNLLIDTIVPSKLGIQTGVLDAASLELRSSLRSDMDEYYSFVGEIENAHLSTDMGLIRPTNIYMNAHSSKDSLGAGVKSGDLVLDFSSRNGLKDFLSRIEKLSKEIQTFTADTMGITDISPWIKLYPDMRLSLAMGRSNPLRTYLDKHYIGWQKFALSVGTSTDKGLSGELYVDNFQKEGFRVDQMDAVIRQDSSFFYTVASVHKEKFKDQQPFNAMVSLTTNVHRTEVFTRVEDRNEESFLQLGLDMTKMPNNDLKFSFTPGAQILAYNSFDVKGANYIVLPAHDRMRIKADIDLVAPDESGISVRSLGESPEPSDTLNLSIRNFSLEKIKNLSFVPDMDGMINLNANWIKTDGINDYTAFLRLNNFKFDKKDVGSIIVAGHTRPKEMGTFAVAQLALDGSLVMDAQAFAPKREGAKARWSAKISELPLDKANPFLPKDMLELKGYLNADIRNYDTTKDIQTTNTATIDGVMHFDSASIFIPKINESYGLDNKKIHVKEDVLRLDNFALAANTNAKLYTNGTVRLSDDMKMNLTLRGNDMLLLDSKRTDKTMLHGIISADANIRLKGPARALDVTGNVSINGNTNITYVAQDSPLENRNKFSGLIEFTDFSDTLFVAKKAAVDSLSLGGMNVRLGVHIDPALRATAILTKDEANKAYIQGGGDLNFSMPPYGTMSLNGTFEIRDGYVYYNLPPISRKFIVEKDSRISWAGNVMNPYIDFKATSRIKSDVANGNEASRKVNFDVSILAKNNVEDLSLLFTMDSPEDLTMRNNIMAMTEEERSRQAIMLLATGVYFGGQGVATGGFDVNTALSSLLASQFTSLVGEALDAEINVGIEGANAETGRGTNYSYSIAKKFYNDRISVVVGGQVETGGNNAARTSGQSFINNMSIDYRLDKAGTHYVRLFHKKNYENLLDGEVIETGVGYVLRRRMARLRELFKFNLKPRPQLPEPPKEKSEVPKDEKADK</sequence>
<keyword evidence="3 6" id="KW-1133">Transmembrane helix</keyword>
<feature type="compositionally biased region" description="Basic and acidic residues" evidence="5">
    <location>
        <begin position="1551"/>
        <end position="1566"/>
    </location>
</feature>
<feature type="region of interest" description="Disordered" evidence="5">
    <location>
        <begin position="1"/>
        <end position="25"/>
    </location>
</feature>
<feature type="transmembrane region" description="Helical" evidence="6">
    <location>
        <begin position="36"/>
        <end position="57"/>
    </location>
</feature>
<gene>
    <name evidence="8" type="ORF">SAMN02745205_01539</name>
</gene>
<protein>
    <recommendedName>
        <fullName evidence="7">Translocation and assembly module TamB C-terminal domain-containing protein</fullName>
    </recommendedName>
</protein>
<dbReference type="PANTHER" id="PTHR36985">
    <property type="entry name" value="TRANSLOCATION AND ASSEMBLY MODULE SUBUNIT TAMB"/>
    <property type="match status" value="1"/>
</dbReference>
<organism evidence="8 9">
    <name type="scientific">Porphyromonas cangingivalis</name>
    <dbReference type="NCBI Taxonomy" id="36874"/>
    <lineage>
        <taxon>Bacteria</taxon>
        <taxon>Pseudomonadati</taxon>
        <taxon>Bacteroidota</taxon>
        <taxon>Bacteroidia</taxon>
        <taxon>Bacteroidales</taxon>
        <taxon>Porphyromonadaceae</taxon>
        <taxon>Porphyromonas</taxon>
    </lineage>
</organism>
<accession>A0A1T4MIV0</accession>
<dbReference type="Pfam" id="PF04357">
    <property type="entry name" value="TamB"/>
    <property type="match status" value="1"/>
</dbReference>
<dbReference type="RefSeq" id="WP_078735839.1">
    <property type="nucleotide sequence ID" value="NZ_FUWL01000013.1"/>
</dbReference>
<evidence type="ECO:0000313" key="8">
    <source>
        <dbReference type="EMBL" id="SJZ66704.1"/>
    </source>
</evidence>
<dbReference type="InterPro" id="IPR007452">
    <property type="entry name" value="TamB_C"/>
</dbReference>
<evidence type="ECO:0000313" key="9">
    <source>
        <dbReference type="Proteomes" id="UP000189956"/>
    </source>
</evidence>
<keyword evidence="2 6" id="KW-0812">Transmembrane</keyword>
<evidence type="ECO:0000256" key="2">
    <source>
        <dbReference type="ARBA" id="ARBA00022692"/>
    </source>
</evidence>
<dbReference type="PANTHER" id="PTHR36985:SF1">
    <property type="entry name" value="TRANSLOCATION AND ASSEMBLY MODULE SUBUNIT TAMB"/>
    <property type="match status" value="1"/>
</dbReference>
<keyword evidence="4 6" id="KW-0472">Membrane</keyword>
<dbReference type="Proteomes" id="UP000189956">
    <property type="component" value="Unassembled WGS sequence"/>
</dbReference>
<dbReference type="EMBL" id="FUWL01000013">
    <property type="protein sequence ID" value="SJZ66704.1"/>
    <property type="molecule type" value="Genomic_DNA"/>
</dbReference>
<comment type="subcellular location">
    <subcellularLocation>
        <location evidence="1">Membrane</location>
        <topology evidence="1">Single-pass membrane protein</topology>
    </subcellularLocation>
</comment>
<reference evidence="8 9" key="1">
    <citation type="submission" date="2017-02" db="EMBL/GenBank/DDBJ databases">
        <authorList>
            <person name="Peterson S.W."/>
        </authorList>
    </citation>
    <scope>NUCLEOTIDE SEQUENCE [LARGE SCALE GENOMIC DNA]</scope>
    <source>
        <strain evidence="8 9">ATCC 700135</strain>
    </source>
</reference>
<evidence type="ECO:0000256" key="6">
    <source>
        <dbReference type="SAM" id="Phobius"/>
    </source>
</evidence>
<evidence type="ECO:0000256" key="4">
    <source>
        <dbReference type="ARBA" id="ARBA00023136"/>
    </source>
</evidence>